<dbReference type="AlphaFoldDB" id="I4BNL0"/>
<sequence length="103" mass="11065">MPDNSHDPVDHARTYRQHAGETVKAGANAPGLILTGLGVLTLAIGLFSFANGSRPAGVVGVILAVILIPSGLLWLALRHRKEQKKQLDWHRANPEAPYEPPTS</sequence>
<feature type="transmembrane region" description="Helical" evidence="1">
    <location>
        <begin position="56"/>
        <end position="77"/>
    </location>
</feature>
<keyword evidence="3" id="KW-1185">Reference proteome</keyword>
<dbReference type="HOGENOM" id="CLU_154536_1_0_11"/>
<protein>
    <recommendedName>
        <fullName evidence="4">UsfY protein</fullName>
    </recommendedName>
</protein>
<dbReference type="PATRIC" id="fig|710421.3.peg.4142"/>
<evidence type="ECO:0000313" key="3">
    <source>
        <dbReference type="Proteomes" id="UP000006057"/>
    </source>
</evidence>
<feature type="transmembrane region" description="Helical" evidence="1">
    <location>
        <begin position="31"/>
        <end position="50"/>
    </location>
</feature>
<evidence type="ECO:0000313" key="2">
    <source>
        <dbReference type="EMBL" id="AFM18867.1"/>
    </source>
</evidence>
<dbReference type="KEGG" id="mcb:Mycch_4148"/>
<dbReference type="Proteomes" id="UP000006057">
    <property type="component" value="Chromosome"/>
</dbReference>
<dbReference type="eggNOG" id="ENOG5031ETQ">
    <property type="taxonomic scope" value="Bacteria"/>
</dbReference>
<keyword evidence="1" id="KW-1133">Transmembrane helix</keyword>
<evidence type="ECO:0000256" key="1">
    <source>
        <dbReference type="SAM" id="Phobius"/>
    </source>
</evidence>
<dbReference type="STRING" id="710421.Mycch_4148"/>
<dbReference type="OrthoDB" id="4741344at2"/>
<gene>
    <name evidence="2" type="ordered locus">Mycch_4148</name>
</gene>
<proteinExistence type="predicted"/>
<reference evidence="2 3" key="1">
    <citation type="submission" date="2012-06" db="EMBL/GenBank/DDBJ databases">
        <title>Complete sequence of chromosome of Mycobacterium chubuense NBB4.</title>
        <authorList>
            <consortium name="US DOE Joint Genome Institute"/>
            <person name="Lucas S."/>
            <person name="Han J."/>
            <person name="Lapidus A."/>
            <person name="Cheng J.-F."/>
            <person name="Goodwin L."/>
            <person name="Pitluck S."/>
            <person name="Peters L."/>
            <person name="Mikhailova N."/>
            <person name="Teshima H."/>
            <person name="Detter J.C."/>
            <person name="Han C."/>
            <person name="Tapia R."/>
            <person name="Land M."/>
            <person name="Hauser L."/>
            <person name="Kyrpides N."/>
            <person name="Ivanova N."/>
            <person name="Pagani I."/>
            <person name="Mattes T."/>
            <person name="Holmes A."/>
            <person name="Rutledge P."/>
            <person name="Paulsen I."/>
            <person name="Coleman N."/>
            <person name="Woyke T."/>
        </authorList>
    </citation>
    <scope>NUCLEOTIDE SEQUENCE [LARGE SCALE GENOMIC DNA]</scope>
    <source>
        <strain evidence="2 3">NBB4</strain>
    </source>
</reference>
<dbReference type="EMBL" id="CP003053">
    <property type="protein sequence ID" value="AFM18867.1"/>
    <property type="molecule type" value="Genomic_DNA"/>
</dbReference>
<accession>I4BNL0</accession>
<keyword evidence="1" id="KW-0812">Transmembrane</keyword>
<evidence type="ECO:0008006" key="4">
    <source>
        <dbReference type="Google" id="ProtNLM"/>
    </source>
</evidence>
<name>I4BNL0_MYCCN</name>
<organism evidence="2 3">
    <name type="scientific">Mycolicibacterium chubuense (strain NBB4)</name>
    <name type="common">Mycobacterium chubuense</name>
    <dbReference type="NCBI Taxonomy" id="710421"/>
    <lineage>
        <taxon>Bacteria</taxon>
        <taxon>Bacillati</taxon>
        <taxon>Actinomycetota</taxon>
        <taxon>Actinomycetes</taxon>
        <taxon>Mycobacteriales</taxon>
        <taxon>Mycobacteriaceae</taxon>
        <taxon>Mycolicibacterium</taxon>
    </lineage>
</organism>
<dbReference type="RefSeq" id="WP_014817339.1">
    <property type="nucleotide sequence ID" value="NC_018027.1"/>
</dbReference>
<keyword evidence="1" id="KW-0472">Membrane</keyword>